<dbReference type="RefSeq" id="WP_020793329.1">
    <property type="nucleotide sequence ID" value="NZ_JAADZU010000036.1"/>
</dbReference>
<keyword evidence="2" id="KW-1185">Reference proteome</keyword>
<evidence type="ECO:0000313" key="1">
    <source>
        <dbReference type="EMBL" id="NDK90349.1"/>
    </source>
</evidence>
<evidence type="ECO:0000313" key="2">
    <source>
        <dbReference type="Proteomes" id="UP000466307"/>
    </source>
</evidence>
<name>A0A7K3LQ33_9ACTN</name>
<sequence>MSVLVVVLSVLLVLVLALCCLLAFRVAQLRRGGTPVLLRVLPADVDEGWRHGTVHYTDEALRYYRLSSLRPGPSRTLVRRRLDISGRRRPVGTERDILEGMVILEVHQSASSGDDRTYEIAFDPGGVTAFQSWVESRRSLRSQNRRSA</sequence>
<comment type="caution">
    <text evidence="1">The sequence shown here is derived from an EMBL/GenBank/DDBJ whole genome shotgun (WGS) entry which is preliminary data.</text>
</comment>
<reference evidence="1 2" key="1">
    <citation type="submission" date="2020-01" db="EMBL/GenBank/DDBJ databases">
        <title>Investigation of new actinobacteria for the biodesulphurisation of diesel fuel.</title>
        <authorList>
            <person name="Athi Narayanan S.M."/>
        </authorList>
    </citation>
    <scope>NUCLEOTIDE SEQUENCE [LARGE SCALE GENOMIC DNA]</scope>
    <source>
        <strain evidence="1 2">213E</strain>
    </source>
</reference>
<dbReference type="InterPro" id="IPR019675">
    <property type="entry name" value="DUF2550"/>
</dbReference>
<protein>
    <submittedName>
        <fullName evidence="1">DUF2550 family protein</fullName>
    </submittedName>
</protein>
<organism evidence="1 2">
    <name type="scientific">Gordonia desulfuricans</name>
    <dbReference type="NCBI Taxonomy" id="89051"/>
    <lineage>
        <taxon>Bacteria</taxon>
        <taxon>Bacillati</taxon>
        <taxon>Actinomycetota</taxon>
        <taxon>Actinomycetes</taxon>
        <taxon>Mycobacteriales</taxon>
        <taxon>Gordoniaceae</taxon>
        <taxon>Gordonia</taxon>
    </lineage>
</organism>
<proteinExistence type="predicted"/>
<accession>A0A7K3LQ33</accession>
<dbReference type="EMBL" id="JAADZU010000036">
    <property type="protein sequence ID" value="NDK90349.1"/>
    <property type="molecule type" value="Genomic_DNA"/>
</dbReference>
<gene>
    <name evidence="1" type="ORF">GYA93_12250</name>
</gene>
<dbReference type="AlphaFoldDB" id="A0A7K3LQ33"/>
<dbReference type="Proteomes" id="UP000466307">
    <property type="component" value="Unassembled WGS sequence"/>
</dbReference>
<dbReference type="Pfam" id="PF10739">
    <property type="entry name" value="DUF2550"/>
    <property type="match status" value="1"/>
</dbReference>